<sequence>ANETLTNLPGFHADKADLTLTVNRSDLDRVMAGETDLGALLADGTARGEGDLSVLEKLASLMVSFDPRFEIMPGTKARTELAALEPFGGDVGAVIPE</sequence>
<feature type="domain" description="Alkyl sulfatase C-terminal" evidence="1">
    <location>
        <begin position="2"/>
        <end position="73"/>
    </location>
</feature>
<dbReference type="InterPro" id="IPR036527">
    <property type="entry name" value="SCP2_sterol-bd_dom_sf"/>
</dbReference>
<dbReference type="Proteomes" id="UP001149822">
    <property type="component" value="Unassembled WGS sequence"/>
</dbReference>
<dbReference type="Gene3D" id="3.30.1050.10">
    <property type="entry name" value="SCP2 sterol-binding domain"/>
    <property type="match status" value="1"/>
</dbReference>
<evidence type="ECO:0000313" key="3">
    <source>
        <dbReference type="Proteomes" id="UP001149822"/>
    </source>
</evidence>
<proteinExistence type="predicted"/>
<protein>
    <submittedName>
        <fullName evidence="2">SCP2 sterol-binding domain-containing protein</fullName>
    </submittedName>
</protein>
<evidence type="ECO:0000313" key="2">
    <source>
        <dbReference type="EMBL" id="MCZ0964618.1"/>
    </source>
</evidence>
<dbReference type="EMBL" id="JAPTYD010000175">
    <property type="protein sequence ID" value="MCZ0964618.1"/>
    <property type="molecule type" value="Genomic_DNA"/>
</dbReference>
<accession>A0ABT4JBZ8</accession>
<dbReference type="InterPro" id="IPR029229">
    <property type="entry name" value="Alkyl_sulf_C"/>
</dbReference>
<evidence type="ECO:0000259" key="1">
    <source>
        <dbReference type="Pfam" id="PF14864"/>
    </source>
</evidence>
<comment type="caution">
    <text evidence="2">The sequence shown here is derived from an EMBL/GenBank/DDBJ whole genome shotgun (WGS) entry which is preliminary data.</text>
</comment>
<keyword evidence="3" id="KW-1185">Reference proteome</keyword>
<dbReference type="Pfam" id="PF14864">
    <property type="entry name" value="Alkyl_sulf_C"/>
    <property type="match status" value="1"/>
</dbReference>
<organism evidence="2 3">
    <name type="scientific">Paracoccus benzoatiresistens</name>
    <dbReference type="NCBI Taxonomy" id="2997341"/>
    <lineage>
        <taxon>Bacteria</taxon>
        <taxon>Pseudomonadati</taxon>
        <taxon>Pseudomonadota</taxon>
        <taxon>Alphaproteobacteria</taxon>
        <taxon>Rhodobacterales</taxon>
        <taxon>Paracoccaceae</taxon>
        <taxon>Paracoccus</taxon>
    </lineage>
</organism>
<reference evidence="2" key="1">
    <citation type="submission" date="2022-12" db="EMBL/GenBank/DDBJ databases">
        <title>Paracoccus sp. EF6 isolated from a lake water.</title>
        <authorList>
            <person name="Liu H."/>
        </authorList>
    </citation>
    <scope>NUCLEOTIDE SEQUENCE</scope>
    <source>
        <strain evidence="2">EF6</strain>
    </source>
</reference>
<feature type="non-terminal residue" evidence="2">
    <location>
        <position position="1"/>
    </location>
</feature>
<dbReference type="RefSeq" id="WP_268944700.1">
    <property type="nucleotide sequence ID" value="NZ_JAPTYD010000175.1"/>
</dbReference>
<dbReference type="SUPFAM" id="SSF55718">
    <property type="entry name" value="SCP-like"/>
    <property type="match status" value="1"/>
</dbReference>
<gene>
    <name evidence="2" type="ORF">OU682_24090</name>
</gene>
<name>A0ABT4JBZ8_9RHOB</name>